<evidence type="ECO:0000313" key="3">
    <source>
        <dbReference type="Proteomes" id="UP001589748"/>
    </source>
</evidence>
<dbReference type="EMBL" id="JBHMDM010000007">
    <property type="protein sequence ID" value="MFB9377888.1"/>
    <property type="molecule type" value="Genomic_DNA"/>
</dbReference>
<name>A0ABV5LV01_9ACTN</name>
<keyword evidence="3" id="KW-1185">Reference proteome</keyword>
<accession>A0ABV5LV01</accession>
<dbReference type="SUPFAM" id="SSF53474">
    <property type="entry name" value="alpha/beta-Hydrolases"/>
    <property type="match status" value="1"/>
</dbReference>
<comment type="caution">
    <text evidence="2">The sequence shown here is derived from an EMBL/GenBank/DDBJ whole genome shotgun (WGS) entry which is preliminary data.</text>
</comment>
<reference evidence="2 3" key="1">
    <citation type="submission" date="2024-09" db="EMBL/GenBank/DDBJ databases">
        <authorList>
            <person name="Sun Q."/>
            <person name="Mori K."/>
        </authorList>
    </citation>
    <scope>NUCLEOTIDE SEQUENCE [LARGE SCALE GENOMIC DNA]</scope>
    <source>
        <strain evidence="2 3">TISTR 1856</strain>
    </source>
</reference>
<dbReference type="Proteomes" id="UP001589748">
    <property type="component" value="Unassembled WGS sequence"/>
</dbReference>
<feature type="domain" description="AB hydrolase-1" evidence="1">
    <location>
        <begin position="195"/>
        <end position="397"/>
    </location>
</feature>
<dbReference type="EC" id="3.4.-.-" evidence="2"/>
<dbReference type="InterPro" id="IPR000073">
    <property type="entry name" value="AB_hydrolase_1"/>
</dbReference>
<protein>
    <submittedName>
        <fullName evidence="2">Alpha/beta hydrolase family protein</fullName>
        <ecNumber evidence="2">3.4.-.-</ecNumber>
    </submittedName>
</protein>
<evidence type="ECO:0000259" key="1">
    <source>
        <dbReference type="Pfam" id="PF12697"/>
    </source>
</evidence>
<dbReference type="Gene3D" id="3.40.50.1820">
    <property type="entry name" value="alpha/beta hydrolase"/>
    <property type="match status" value="1"/>
</dbReference>
<dbReference type="InterPro" id="IPR029058">
    <property type="entry name" value="AB_hydrolase_fold"/>
</dbReference>
<sequence length="423" mass="45829">MSGAQRWRRIVGRRWSRRVATVGALAGTGVATLGVAASTAAAVTFARHVVTPARHKPDDLEILQVGPHRVVFSRTPDSVVPGRYGVWTDGGRGHFRVGEVLEDVAPDDGKGVRPRAEGRVTRELLGVDAGVPRPGPARWNQYYWAGDPGRALGLPHVELLVPGEVGPLPVWDVPPAGRPDDADEADGAGGADWAVLVHGRGATREETLRALPLLHRLGLHCAVPAYRNDADGPPSPARRYGLGGTEWHDVHSVVQHALDRGARRVVLVGWSMGGAIALQFVARSPLAAHVAALVLDGPVVDWRDVLDHQARKNGFPVGLGRYGMALLGHPWGRRLVGVDSPVDLSQMDWVRRAEELSLPVLLVHSAADDYVPAGPSRRLAEARPDLITYVAEDRARHTKEWNVDPRRWEDEVEGFLTARLGRG</sequence>
<dbReference type="Pfam" id="PF12697">
    <property type="entry name" value="Abhydrolase_6"/>
    <property type="match status" value="1"/>
</dbReference>
<dbReference type="RefSeq" id="WP_380137729.1">
    <property type="nucleotide sequence ID" value="NZ_JBHLUI010000008.1"/>
</dbReference>
<gene>
    <name evidence="2" type="ORF">ACFFVI_13030</name>
</gene>
<keyword evidence="2" id="KW-0378">Hydrolase</keyword>
<dbReference type="GO" id="GO:0016787">
    <property type="term" value="F:hydrolase activity"/>
    <property type="evidence" value="ECO:0007669"/>
    <property type="project" value="UniProtKB-KW"/>
</dbReference>
<organism evidence="2 3">
    <name type="scientific">Kineococcus gynurae</name>
    <dbReference type="NCBI Taxonomy" id="452979"/>
    <lineage>
        <taxon>Bacteria</taxon>
        <taxon>Bacillati</taxon>
        <taxon>Actinomycetota</taxon>
        <taxon>Actinomycetes</taxon>
        <taxon>Kineosporiales</taxon>
        <taxon>Kineosporiaceae</taxon>
        <taxon>Kineococcus</taxon>
    </lineage>
</organism>
<evidence type="ECO:0000313" key="2">
    <source>
        <dbReference type="EMBL" id="MFB9377888.1"/>
    </source>
</evidence>
<proteinExistence type="predicted"/>